<dbReference type="AlphaFoldDB" id="A0A9Q0BMW8"/>
<protein>
    <submittedName>
        <fullName evidence="1">Uncharacterized protein</fullName>
    </submittedName>
</protein>
<dbReference type="EMBL" id="JAMKOV010000013">
    <property type="protein sequence ID" value="KAI8037324.1"/>
    <property type="molecule type" value="Genomic_DNA"/>
</dbReference>
<keyword evidence="2" id="KW-1185">Reference proteome</keyword>
<dbReference type="InterPro" id="IPR027018">
    <property type="entry name" value="Hemolysin_E"/>
</dbReference>
<proteinExistence type="predicted"/>
<name>A0A9Q0BMW8_9MUSC</name>
<dbReference type="Proteomes" id="UP001059596">
    <property type="component" value="Unassembled WGS sequence"/>
</dbReference>
<dbReference type="GO" id="GO:0044179">
    <property type="term" value="P:hemolysis in another organism"/>
    <property type="evidence" value="ECO:0007669"/>
    <property type="project" value="InterPro"/>
</dbReference>
<evidence type="ECO:0000313" key="1">
    <source>
        <dbReference type="EMBL" id="KAI8037324.1"/>
    </source>
</evidence>
<gene>
    <name evidence="1" type="ORF">M5D96_010075</name>
</gene>
<evidence type="ECO:0000313" key="2">
    <source>
        <dbReference type="Proteomes" id="UP001059596"/>
    </source>
</evidence>
<sequence>VLDELTDDIEEDFGPEGYYGKEKVSLRENSLEKRIVISTIFAAVIRIVRTPFGRAIFLDVFIYHGLWEVVESNKTTYEKEIQSAQMLNSSYLRGNLVHNFVNLRNQCDEYVKWHGYGSQEYSHRSRRQATDSCETLREQVMKSIPAAHSSNTTRETLEKQAHSFLQQINCDSPILPDFPKEQLEYIF</sequence>
<reference evidence="1" key="1">
    <citation type="journal article" date="2023" name="Genome Biol. Evol.">
        <title>Long-read-based Genome Assembly of Drosophila gunungcola Reveals Fewer Chemosensory Genes in Flower-breeding Species.</title>
        <authorList>
            <person name="Negi A."/>
            <person name="Liao B.Y."/>
            <person name="Yeh S.D."/>
        </authorList>
    </citation>
    <scope>NUCLEOTIDE SEQUENCE</scope>
    <source>
        <strain evidence="1">Sukarami</strain>
    </source>
</reference>
<organism evidence="1 2">
    <name type="scientific">Drosophila gunungcola</name>
    <name type="common">fruit fly</name>
    <dbReference type="NCBI Taxonomy" id="103775"/>
    <lineage>
        <taxon>Eukaryota</taxon>
        <taxon>Metazoa</taxon>
        <taxon>Ecdysozoa</taxon>
        <taxon>Arthropoda</taxon>
        <taxon>Hexapoda</taxon>
        <taxon>Insecta</taxon>
        <taxon>Pterygota</taxon>
        <taxon>Neoptera</taxon>
        <taxon>Endopterygota</taxon>
        <taxon>Diptera</taxon>
        <taxon>Brachycera</taxon>
        <taxon>Muscomorpha</taxon>
        <taxon>Ephydroidea</taxon>
        <taxon>Drosophilidae</taxon>
        <taxon>Drosophila</taxon>
        <taxon>Sophophora</taxon>
    </lineage>
</organism>
<feature type="non-terminal residue" evidence="1">
    <location>
        <position position="1"/>
    </location>
</feature>
<comment type="caution">
    <text evidence="1">The sequence shown here is derived from an EMBL/GenBank/DDBJ whole genome shotgun (WGS) entry which is preliminary data.</text>
</comment>
<dbReference type="Pfam" id="PF06109">
    <property type="entry name" value="HlyE"/>
    <property type="match status" value="1"/>
</dbReference>
<accession>A0A9Q0BMW8</accession>